<dbReference type="PANTHER" id="PTHR47172">
    <property type="entry name" value="OS01G0976800 PROTEIN"/>
    <property type="match status" value="1"/>
</dbReference>
<dbReference type="InterPro" id="IPR000679">
    <property type="entry name" value="Znf_GATA"/>
</dbReference>
<dbReference type="SMART" id="SM00401">
    <property type="entry name" value="ZnF_GATA"/>
    <property type="match status" value="1"/>
</dbReference>
<dbReference type="GO" id="GO:0008270">
    <property type="term" value="F:zinc ion binding"/>
    <property type="evidence" value="ECO:0007669"/>
    <property type="project" value="UniProtKB-KW"/>
</dbReference>
<name>A0AAW1NIC7_SAPOF</name>
<keyword evidence="6" id="KW-0804">Transcription</keyword>
<dbReference type="Proteomes" id="UP001443914">
    <property type="component" value="Unassembled WGS sequence"/>
</dbReference>
<dbReference type="GO" id="GO:0043565">
    <property type="term" value="F:sequence-specific DNA binding"/>
    <property type="evidence" value="ECO:0007669"/>
    <property type="project" value="InterPro"/>
</dbReference>
<keyword evidence="2 9" id="KW-0863">Zinc-finger</keyword>
<keyword evidence="13" id="KW-1185">Reference proteome</keyword>
<comment type="similarity">
    <text evidence="7">Belongs to the type IV zinc-finger family. Class B subfamily.</text>
</comment>
<dbReference type="PROSITE" id="PS50114">
    <property type="entry name" value="GATA_ZN_FINGER_2"/>
    <property type="match status" value="1"/>
</dbReference>
<dbReference type="GO" id="GO:0006355">
    <property type="term" value="P:regulation of DNA-templated transcription"/>
    <property type="evidence" value="ECO:0007669"/>
    <property type="project" value="InterPro"/>
</dbReference>
<evidence type="ECO:0000256" key="3">
    <source>
        <dbReference type="ARBA" id="ARBA00022833"/>
    </source>
</evidence>
<evidence type="ECO:0000313" key="12">
    <source>
        <dbReference type="EMBL" id="KAK9756890.1"/>
    </source>
</evidence>
<keyword evidence="1" id="KW-0479">Metal-binding</keyword>
<evidence type="ECO:0000256" key="7">
    <source>
        <dbReference type="ARBA" id="ARBA00024019"/>
    </source>
</evidence>
<evidence type="ECO:0000259" key="11">
    <source>
        <dbReference type="PROSITE" id="PS50114"/>
    </source>
</evidence>
<evidence type="ECO:0000256" key="4">
    <source>
        <dbReference type="ARBA" id="ARBA00023015"/>
    </source>
</evidence>
<dbReference type="Gene3D" id="3.30.50.10">
    <property type="entry name" value="Erythroid Transcription Factor GATA-1, subunit A"/>
    <property type="match status" value="1"/>
</dbReference>
<proteinExistence type="inferred from homology"/>
<evidence type="ECO:0000256" key="9">
    <source>
        <dbReference type="PROSITE-ProRule" id="PRU00094"/>
    </source>
</evidence>
<evidence type="ECO:0000256" key="6">
    <source>
        <dbReference type="ARBA" id="ARBA00023163"/>
    </source>
</evidence>
<accession>A0AAW1NIC7</accession>
<comment type="caution">
    <text evidence="12">The sequence shown here is derived from an EMBL/GenBank/DDBJ whole genome shotgun (WGS) entry which is preliminary data.</text>
</comment>
<evidence type="ECO:0000256" key="8">
    <source>
        <dbReference type="ARBA" id="ARBA00037539"/>
    </source>
</evidence>
<evidence type="ECO:0000256" key="1">
    <source>
        <dbReference type="ARBA" id="ARBA00022723"/>
    </source>
</evidence>
<keyword evidence="4" id="KW-0805">Transcription regulation</keyword>
<dbReference type="Pfam" id="PF00320">
    <property type="entry name" value="GATA"/>
    <property type="match status" value="1"/>
</dbReference>
<evidence type="ECO:0000256" key="2">
    <source>
        <dbReference type="ARBA" id="ARBA00022771"/>
    </source>
</evidence>
<evidence type="ECO:0000313" key="13">
    <source>
        <dbReference type="Proteomes" id="UP001443914"/>
    </source>
</evidence>
<feature type="compositionally biased region" description="Low complexity" evidence="10">
    <location>
        <begin position="14"/>
        <end position="31"/>
    </location>
</feature>
<protein>
    <recommendedName>
        <fullName evidence="11">GATA-type domain-containing protein</fullName>
    </recommendedName>
</protein>
<dbReference type="PANTHER" id="PTHR47172:SF9">
    <property type="entry name" value="GATA TRANSCRIPTION FACTOR 23"/>
    <property type="match status" value="1"/>
</dbReference>
<feature type="domain" description="GATA-type" evidence="11">
    <location>
        <begin position="30"/>
        <end position="63"/>
    </location>
</feature>
<dbReference type="PROSITE" id="PS00344">
    <property type="entry name" value="GATA_ZN_FINGER_1"/>
    <property type="match status" value="1"/>
</dbReference>
<organism evidence="12 13">
    <name type="scientific">Saponaria officinalis</name>
    <name type="common">Common soapwort</name>
    <name type="synonym">Lychnis saponaria</name>
    <dbReference type="NCBI Taxonomy" id="3572"/>
    <lineage>
        <taxon>Eukaryota</taxon>
        <taxon>Viridiplantae</taxon>
        <taxon>Streptophyta</taxon>
        <taxon>Embryophyta</taxon>
        <taxon>Tracheophyta</taxon>
        <taxon>Spermatophyta</taxon>
        <taxon>Magnoliopsida</taxon>
        <taxon>eudicotyledons</taxon>
        <taxon>Gunneridae</taxon>
        <taxon>Pentapetalae</taxon>
        <taxon>Caryophyllales</taxon>
        <taxon>Caryophyllaceae</taxon>
        <taxon>Caryophylleae</taxon>
        <taxon>Saponaria</taxon>
    </lineage>
</organism>
<evidence type="ECO:0000256" key="10">
    <source>
        <dbReference type="SAM" id="MobiDB-lite"/>
    </source>
</evidence>
<keyword evidence="3" id="KW-0862">Zinc</keyword>
<keyword evidence="5" id="KW-0238">DNA-binding</keyword>
<dbReference type="AlphaFoldDB" id="A0AAW1NIC7"/>
<feature type="region of interest" description="Disordered" evidence="10">
    <location>
        <begin position="1"/>
        <end position="37"/>
    </location>
</feature>
<gene>
    <name evidence="12" type="ORF">RND81_01G127600</name>
</gene>
<sequence length="138" mass="14876">MDLNHECSISESQSSSSNSNGNSSGNNNNNGEVKKCSDCQTTTTPLWRGGPAGPKTLCNACGIKFHKKRRALLGIEKGKVEKLKKKIIKNGGNSNINLNIPMKIKVMSSGFRQQSDKLSEVEQAALLLMALSYGSVYA</sequence>
<comment type="function">
    <text evidence="8">Transcriptional regulator that specifically binds 5'-GATA-3' or 5'-GAT-3' motifs within gene promoters.</text>
</comment>
<dbReference type="SUPFAM" id="SSF57716">
    <property type="entry name" value="Glucocorticoid receptor-like (DNA-binding domain)"/>
    <property type="match status" value="1"/>
</dbReference>
<dbReference type="EMBL" id="JBDFQZ010000001">
    <property type="protein sequence ID" value="KAK9756890.1"/>
    <property type="molecule type" value="Genomic_DNA"/>
</dbReference>
<reference evidence="12" key="1">
    <citation type="submission" date="2024-03" db="EMBL/GenBank/DDBJ databases">
        <title>WGS assembly of Saponaria officinalis var. Norfolk2.</title>
        <authorList>
            <person name="Jenkins J."/>
            <person name="Shu S."/>
            <person name="Grimwood J."/>
            <person name="Barry K."/>
            <person name="Goodstein D."/>
            <person name="Schmutz J."/>
            <person name="Leebens-Mack J."/>
            <person name="Osbourn A."/>
        </authorList>
    </citation>
    <scope>NUCLEOTIDE SEQUENCE [LARGE SCALE GENOMIC DNA]</scope>
    <source>
        <strain evidence="12">JIC</strain>
    </source>
</reference>
<dbReference type="CDD" id="cd00202">
    <property type="entry name" value="ZnF_GATA"/>
    <property type="match status" value="1"/>
</dbReference>
<dbReference type="InterPro" id="IPR013088">
    <property type="entry name" value="Znf_NHR/GATA"/>
</dbReference>
<evidence type="ECO:0000256" key="5">
    <source>
        <dbReference type="ARBA" id="ARBA00023125"/>
    </source>
</evidence>